<proteinExistence type="predicted"/>
<evidence type="ECO:0000256" key="1">
    <source>
        <dbReference type="SAM" id="Phobius"/>
    </source>
</evidence>
<feature type="transmembrane region" description="Helical" evidence="1">
    <location>
        <begin position="93"/>
        <end position="114"/>
    </location>
</feature>
<dbReference type="KEGG" id="vpy:HZI73_13045"/>
<protein>
    <submittedName>
        <fullName evidence="2">Zinc ribbon domain-containing protein</fullName>
    </submittedName>
</protein>
<dbReference type="EMBL" id="CP058649">
    <property type="protein sequence ID" value="QUI23157.1"/>
    <property type="molecule type" value="Genomic_DNA"/>
</dbReference>
<dbReference type="AlphaFoldDB" id="A0A8J8SH86"/>
<organism evidence="2 3">
    <name type="scientific">Vallitalea pronyensis</name>
    <dbReference type="NCBI Taxonomy" id="1348613"/>
    <lineage>
        <taxon>Bacteria</taxon>
        <taxon>Bacillati</taxon>
        <taxon>Bacillota</taxon>
        <taxon>Clostridia</taxon>
        <taxon>Lachnospirales</taxon>
        <taxon>Vallitaleaceae</taxon>
        <taxon>Vallitalea</taxon>
    </lineage>
</organism>
<keyword evidence="1" id="KW-0812">Transmembrane</keyword>
<reference evidence="2" key="1">
    <citation type="submission" date="2020-07" db="EMBL/GenBank/DDBJ databases">
        <title>Vallitalea pronyensis genome.</title>
        <authorList>
            <person name="Postec A."/>
        </authorList>
    </citation>
    <scope>NUCLEOTIDE SEQUENCE</scope>
    <source>
        <strain evidence="2">FatNI3</strain>
    </source>
</reference>
<accession>A0A8J8SH86</accession>
<keyword evidence="1" id="KW-0472">Membrane</keyword>
<dbReference type="RefSeq" id="WP_212693836.1">
    <property type="nucleotide sequence ID" value="NZ_CP058649.1"/>
</dbReference>
<gene>
    <name evidence="2" type="ORF">HZI73_13045</name>
</gene>
<dbReference type="Proteomes" id="UP000683246">
    <property type="component" value="Chromosome"/>
</dbReference>
<evidence type="ECO:0000313" key="2">
    <source>
        <dbReference type="EMBL" id="QUI23157.1"/>
    </source>
</evidence>
<keyword evidence="3" id="KW-1185">Reference proteome</keyword>
<sequence>MKKCPKCNANCLDDQKICDSCGFDFMEETTQPEIMNEEPAGFQNEEVKDEAPISDEAQTDHVYEVTEDTMTDDDTSLQGEHGGEGNNKKGNKLVVGLVITGIVALLALASVLAFGKQLFKSGEPEDIIVEAYNQYYAAPTKDISMEISITEFMMDAQIDPMASALADQILKDFVLKIDMRSDMTSKTFEGALVIDVQENELLRADYYLDNQELGLHVPFIHEKGFYVTMDDIKGQIPDDADNMAFLTNLDLFDLSTYESFKDLDENIMNKPVKAFIKENLKTVSKEAIKIGDTSVKCTKYPISFTGSEAMELGIEVIENFLKDEKSRALLLEVIDGFAEGIANENAYDEFDMTEEEFKAGMDKVKEMINDFGKEGMTLEDIFAQANADMEYAQMKMAMELMLTRLNIDMDIYLDKNNKIRKMDVMQGFDMREMGVDLELKVSTVINSFDKKIDFKGIDKENSINPLKMSEEELLELEMQIEETIQKNALENPYLQGLMGGF</sequence>
<evidence type="ECO:0000313" key="3">
    <source>
        <dbReference type="Proteomes" id="UP000683246"/>
    </source>
</evidence>
<keyword evidence="1" id="KW-1133">Transmembrane helix</keyword>
<name>A0A8J8SH86_9FIRM</name>